<evidence type="ECO:0000256" key="1">
    <source>
        <dbReference type="SAM" id="MobiDB-lite"/>
    </source>
</evidence>
<comment type="caution">
    <text evidence="2">The sequence shown here is derived from an EMBL/GenBank/DDBJ whole genome shotgun (WGS) entry which is preliminary data.</text>
</comment>
<dbReference type="Proteomes" id="UP001152533">
    <property type="component" value="Unassembled WGS sequence"/>
</dbReference>
<proteinExistence type="predicted"/>
<reference evidence="2" key="1">
    <citation type="submission" date="2022-08" db="EMBL/GenBank/DDBJ databases">
        <authorList>
            <person name="Giroux E."/>
            <person name="Giroux E."/>
        </authorList>
    </citation>
    <scope>NUCLEOTIDE SEQUENCE</scope>
    <source>
        <strain evidence="2">H1091258</strain>
    </source>
</reference>
<accession>A0A9W4RJY8</accession>
<organism evidence="2 3">
    <name type="scientific">Colletotrichum noveboracense</name>
    <dbReference type="NCBI Taxonomy" id="2664923"/>
    <lineage>
        <taxon>Eukaryota</taxon>
        <taxon>Fungi</taxon>
        <taxon>Dikarya</taxon>
        <taxon>Ascomycota</taxon>
        <taxon>Pezizomycotina</taxon>
        <taxon>Sordariomycetes</taxon>
        <taxon>Hypocreomycetidae</taxon>
        <taxon>Glomerellales</taxon>
        <taxon>Glomerellaceae</taxon>
        <taxon>Colletotrichum</taxon>
        <taxon>Colletotrichum gloeosporioides species complex</taxon>
    </lineage>
</organism>
<dbReference type="AlphaFoldDB" id="A0A9W4RJY8"/>
<dbReference type="EMBL" id="CAMGZC010000132">
    <property type="protein sequence ID" value="CAI0643883.1"/>
    <property type="molecule type" value="Genomic_DNA"/>
</dbReference>
<evidence type="ECO:0000313" key="2">
    <source>
        <dbReference type="EMBL" id="CAI0643883.1"/>
    </source>
</evidence>
<feature type="compositionally biased region" description="Basic and acidic residues" evidence="1">
    <location>
        <begin position="705"/>
        <end position="721"/>
    </location>
</feature>
<name>A0A9W4RJY8_9PEZI</name>
<evidence type="ECO:0000313" key="3">
    <source>
        <dbReference type="Proteomes" id="UP001152533"/>
    </source>
</evidence>
<gene>
    <name evidence="2" type="ORF">CGXH109_LOCUS30040</name>
</gene>
<sequence>MSSWAPRWFGRQWITVDDLYRHDDLSGNETPEPKLGDKRWKRDTIIARGNELCSLDISTFDNADLATLYEHLVDVDETMLHIKDDWPVKRFIENDEVIVASHMSKEQIASDETQALVAKRLTERHDHIRAIINKRRLGRKLSLNDFPTEIINRIIDHCEDYANLADNPEYVDAEYEVDQQELNTIKSLRLTCHRLNELASLRLIPAITVSPTEESLSRLENVSKHGVFGKAIKRVRLVMGYYSHMATTTAATFSYYASETMNRAFVSRELDWGVGVSRNPHESNFIPLFGNVSKADKEKLFRLRGRLSELSEDSDSLAEEELAWKAYNRYIQRHQEYQGLMGGDHFVRRVTEAIALLPRAHRLDVYDYSHEPNDWRHKYVSTGRVTSDESLIELLTAPMEWNRLAADFDSGQNPSVDALGKLLPALGKAGVRLKAFEMNVTPPIDFKPLFLQTEEARLQTNELLRDVWFLRLCIKARPMFAVTDEDGISNFWPCRSADEDKALDGFIDTLLSSESLGWLQLNFEDLILEKGAGRWFLPAVMKPRRASHPYRMDLLHVWLDSGMMDAFLGDGPLFLTLGAPIMKHGTWMEASTIMRQKFKHDDLNLEMRHQSSLSSCMRGMHGLVVGDIQFANGGECDGMNVFDYDDTFGDPKGSGKNSGMDQDDYVETFDEVERSSDDGGMDEDDNVETISESEGSGFDSPAMDYIHHERDDNPLSRFNSE</sequence>
<feature type="region of interest" description="Disordered" evidence="1">
    <location>
        <begin position="669"/>
        <end position="721"/>
    </location>
</feature>
<keyword evidence="3" id="KW-1185">Reference proteome</keyword>
<protein>
    <submittedName>
        <fullName evidence="2">Uncharacterized protein</fullName>
    </submittedName>
</protein>